<organism evidence="4 5">
    <name type="scientific">Flammeovirga pectinis</name>
    <dbReference type="NCBI Taxonomy" id="2494373"/>
    <lineage>
        <taxon>Bacteria</taxon>
        <taxon>Pseudomonadati</taxon>
        <taxon>Bacteroidota</taxon>
        <taxon>Cytophagia</taxon>
        <taxon>Cytophagales</taxon>
        <taxon>Flammeovirgaceae</taxon>
        <taxon>Flammeovirga</taxon>
    </lineage>
</organism>
<gene>
    <name evidence="4" type="ORF">EI427_06535</name>
</gene>
<dbReference type="Gene3D" id="3.40.50.300">
    <property type="entry name" value="P-loop containing nucleotide triphosphate hydrolases"/>
    <property type="match status" value="1"/>
</dbReference>
<dbReference type="EMBL" id="CP034562">
    <property type="protein sequence ID" value="AZQ61907.1"/>
    <property type="molecule type" value="Genomic_DNA"/>
</dbReference>
<dbReference type="InterPro" id="IPR027417">
    <property type="entry name" value="P-loop_NTPase"/>
</dbReference>
<dbReference type="InterPro" id="IPR037359">
    <property type="entry name" value="NST/OST"/>
</dbReference>
<dbReference type="GO" id="GO:0008146">
    <property type="term" value="F:sulfotransferase activity"/>
    <property type="evidence" value="ECO:0007669"/>
    <property type="project" value="InterPro"/>
</dbReference>
<dbReference type="AlphaFoldDB" id="A0A3S9P137"/>
<evidence type="ECO:0000256" key="1">
    <source>
        <dbReference type="ARBA" id="ARBA00022679"/>
    </source>
</evidence>
<evidence type="ECO:0000256" key="2">
    <source>
        <dbReference type="ARBA" id="ARBA00023180"/>
    </source>
</evidence>
<feature type="domain" description="Sulfotransferase" evidence="3">
    <location>
        <begin position="12"/>
        <end position="227"/>
    </location>
</feature>
<sequence>MLNSSDRKIIPNLFIPGAPKSGTSSLHEYLNLHPMIQMSKIKEPHLYALDEHYKTRFNSDSERGFSKLFEYNEDVKFFGESSTTYCIDKKVLKRIKDDIANPKFIFIFRDPIERALSHYNWLTSLGIVINESFWEEFITSEKDNFDANQREFGSVYKTYYWSSKYKNIIENFLEYFDEKSILILTTEELKNNKIATLNKCFKFLGVSNLYNIPDFETNKTKPIRIRKEPSFYKIVKKFFSNNFKDKLKKRLNLNSVIEEKLSIEKPKYIISDAEKERLIQIFNEDMNYLKDNFNVKTSDWKNFKMN</sequence>
<protein>
    <recommendedName>
        <fullName evidence="3">Sulfotransferase domain-containing protein</fullName>
    </recommendedName>
</protein>
<dbReference type="Proteomes" id="UP000267268">
    <property type="component" value="Chromosome 1"/>
</dbReference>
<keyword evidence="5" id="KW-1185">Reference proteome</keyword>
<dbReference type="InterPro" id="IPR000863">
    <property type="entry name" value="Sulfotransferase_dom"/>
</dbReference>
<keyword evidence="2" id="KW-0325">Glycoprotein</keyword>
<accession>A0A3S9P137</accession>
<proteinExistence type="predicted"/>
<dbReference type="SUPFAM" id="SSF52540">
    <property type="entry name" value="P-loop containing nucleoside triphosphate hydrolases"/>
    <property type="match status" value="1"/>
</dbReference>
<evidence type="ECO:0000313" key="4">
    <source>
        <dbReference type="EMBL" id="AZQ61907.1"/>
    </source>
</evidence>
<evidence type="ECO:0000259" key="3">
    <source>
        <dbReference type="Pfam" id="PF00685"/>
    </source>
</evidence>
<evidence type="ECO:0000313" key="5">
    <source>
        <dbReference type="Proteomes" id="UP000267268"/>
    </source>
</evidence>
<name>A0A3S9P137_9BACT</name>
<keyword evidence="1" id="KW-0808">Transferase</keyword>
<dbReference type="PANTHER" id="PTHR10605">
    <property type="entry name" value="HEPARAN SULFATE SULFOTRANSFERASE"/>
    <property type="match status" value="1"/>
</dbReference>
<dbReference type="Pfam" id="PF00685">
    <property type="entry name" value="Sulfotransfer_1"/>
    <property type="match status" value="1"/>
</dbReference>
<reference evidence="4 5" key="1">
    <citation type="submission" date="2018-12" db="EMBL/GenBank/DDBJ databases">
        <title>Flammeovirga pectinis sp. nov., isolated from the gut of the Korean scallop, Patinopecten yessoensis.</title>
        <authorList>
            <person name="Bae J.-W."/>
            <person name="Jeong Y.-S."/>
            <person name="Kang W."/>
        </authorList>
    </citation>
    <scope>NUCLEOTIDE SEQUENCE [LARGE SCALE GENOMIC DNA]</scope>
    <source>
        <strain evidence="4 5">L12M1</strain>
    </source>
</reference>
<dbReference type="KEGG" id="fll:EI427_06535"/>
<dbReference type="RefSeq" id="WP_126612891.1">
    <property type="nucleotide sequence ID" value="NZ_CP034562.1"/>
</dbReference>
<dbReference type="PANTHER" id="PTHR10605:SF56">
    <property type="entry name" value="BIFUNCTIONAL HEPARAN SULFATE N-DEACETYLASE_N-SULFOTRANSFERASE"/>
    <property type="match status" value="1"/>
</dbReference>
<dbReference type="OrthoDB" id="981508at2"/>